<evidence type="ECO:0000259" key="10">
    <source>
        <dbReference type="PROSITE" id="PS50968"/>
    </source>
</evidence>
<dbReference type="GO" id="GO:0006633">
    <property type="term" value="P:fatty acid biosynthetic process"/>
    <property type="evidence" value="ECO:0007669"/>
    <property type="project" value="UniProtKB-KW"/>
</dbReference>
<dbReference type="InterPro" id="IPR000089">
    <property type="entry name" value="Biotin_lipoyl"/>
</dbReference>
<evidence type="ECO:0000256" key="7">
    <source>
        <dbReference type="ARBA" id="ARBA00023160"/>
    </source>
</evidence>
<evidence type="ECO:0000313" key="12">
    <source>
        <dbReference type="Proteomes" id="UP001229486"/>
    </source>
</evidence>
<evidence type="ECO:0000313" key="11">
    <source>
        <dbReference type="EMBL" id="MDP9651272.1"/>
    </source>
</evidence>
<dbReference type="Gene3D" id="2.40.50.100">
    <property type="match status" value="1"/>
</dbReference>
<comment type="function">
    <text evidence="1 9">This protein is a component of the acetyl coenzyme A carboxylase complex; first, biotin carboxylase catalyzes the carboxylation of the carrier protein and then the transcarboxylase transfers the carboxyl group to form malonyl-CoA.</text>
</comment>
<keyword evidence="7 9" id="KW-0275">Fatty acid biosynthesis</keyword>
<dbReference type="InterPro" id="IPR001882">
    <property type="entry name" value="Biotin_BS"/>
</dbReference>
<evidence type="ECO:0000256" key="8">
    <source>
        <dbReference type="ARBA" id="ARBA00023267"/>
    </source>
</evidence>
<keyword evidence="4 9" id="KW-0444">Lipid biosynthesis</keyword>
<keyword evidence="8 9" id="KW-0092">Biotin</keyword>
<feature type="domain" description="Lipoyl-binding" evidence="10">
    <location>
        <begin position="75"/>
        <end position="149"/>
    </location>
</feature>
<dbReference type="InterPro" id="IPR001249">
    <property type="entry name" value="AcCoA_biotinCC"/>
</dbReference>
<evidence type="ECO:0000256" key="2">
    <source>
        <dbReference type="ARBA" id="ARBA00005194"/>
    </source>
</evidence>
<dbReference type="Pfam" id="PF00364">
    <property type="entry name" value="Biotin_lipoyl"/>
    <property type="match status" value="1"/>
</dbReference>
<dbReference type="AlphaFoldDB" id="A0AB73ITC8"/>
<dbReference type="SUPFAM" id="SSF51230">
    <property type="entry name" value="Single hybrid motif"/>
    <property type="match status" value="1"/>
</dbReference>
<proteinExistence type="predicted"/>
<evidence type="ECO:0000256" key="4">
    <source>
        <dbReference type="ARBA" id="ARBA00022516"/>
    </source>
</evidence>
<gene>
    <name evidence="11" type="ORF">J2793_006747</name>
</gene>
<evidence type="ECO:0000256" key="6">
    <source>
        <dbReference type="ARBA" id="ARBA00023098"/>
    </source>
</evidence>
<name>A0AB73ITC8_9BURK</name>
<dbReference type="GO" id="GO:0009317">
    <property type="term" value="C:acetyl-CoA carboxylase complex"/>
    <property type="evidence" value="ECO:0007669"/>
    <property type="project" value="InterPro"/>
</dbReference>
<dbReference type="Proteomes" id="UP001229486">
    <property type="component" value="Unassembled WGS sequence"/>
</dbReference>
<dbReference type="PRINTS" id="PR01071">
    <property type="entry name" value="ACOABIOTINCC"/>
</dbReference>
<dbReference type="InterPro" id="IPR050709">
    <property type="entry name" value="Biotin_Carboxyl_Carrier/Decarb"/>
</dbReference>
<evidence type="ECO:0000256" key="1">
    <source>
        <dbReference type="ARBA" id="ARBA00003761"/>
    </source>
</evidence>
<comment type="pathway">
    <text evidence="2 9">Lipid metabolism; fatty acid biosynthesis.</text>
</comment>
<evidence type="ECO:0000256" key="9">
    <source>
        <dbReference type="RuleBase" id="RU364072"/>
    </source>
</evidence>
<dbReference type="RefSeq" id="WP_392395923.1">
    <property type="nucleotide sequence ID" value="NZ_JAURTK010000017.1"/>
</dbReference>
<dbReference type="PANTHER" id="PTHR45266">
    <property type="entry name" value="OXALOACETATE DECARBOXYLASE ALPHA CHAIN"/>
    <property type="match status" value="1"/>
</dbReference>
<keyword evidence="6 9" id="KW-0443">Lipid metabolism</keyword>
<dbReference type="PANTHER" id="PTHR45266:SF3">
    <property type="entry name" value="OXALOACETATE DECARBOXYLASE ALPHA CHAIN"/>
    <property type="match status" value="1"/>
</dbReference>
<comment type="caution">
    <text evidence="11">The sequence shown here is derived from an EMBL/GenBank/DDBJ whole genome shotgun (WGS) entry which is preliminary data.</text>
</comment>
<evidence type="ECO:0000256" key="5">
    <source>
        <dbReference type="ARBA" id="ARBA00022832"/>
    </source>
</evidence>
<dbReference type="CDD" id="cd06850">
    <property type="entry name" value="biotinyl_domain"/>
    <property type="match status" value="1"/>
</dbReference>
<accession>A0AB73ITC8</accession>
<protein>
    <recommendedName>
        <fullName evidence="3 9">Biotin carboxyl carrier protein of acetyl-CoA carboxylase</fullName>
    </recommendedName>
</protein>
<dbReference type="EMBL" id="JAURTK010000017">
    <property type="protein sequence ID" value="MDP9651272.1"/>
    <property type="molecule type" value="Genomic_DNA"/>
</dbReference>
<dbReference type="PROSITE" id="PS50968">
    <property type="entry name" value="BIOTINYL_LIPOYL"/>
    <property type="match status" value="1"/>
</dbReference>
<sequence>MDHDKLNQLLRLVEGTSITEIEYSEGDWRVKLVRGSRSGLSNSEAPMQPLLSTPVDEARVESPSAKASSSTQHRVITAGLTGTFYRTPAPDQPPFVSIGDVIQEGQTVAVVEAMKLLNAIEADCSGRLAEIFADDGTTVTPDTKLFAIEPLEAANV</sequence>
<evidence type="ECO:0000256" key="3">
    <source>
        <dbReference type="ARBA" id="ARBA00017562"/>
    </source>
</evidence>
<dbReference type="InterPro" id="IPR011053">
    <property type="entry name" value="Single_hybrid_motif"/>
</dbReference>
<dbReference type="PROSITE" id="PS00188">
    <property type="entry name" value="BIOTIN"/>
    <property type="match status" value="1"/>
</dbReference>
<dbReference type="GO" id="GO:0003989">
    <property type="term" value="F:acetyl-CoA carboxylase activity"/>
    <property type="evidence" value="ECO:0007669"/>
    <property type="project" value="InterPro"/>
</dbReference>
<organism evidence="11 12">
    <name type="scientific">Paraburkholderia caledonica</name>
    <dbReference type="NCBI Taxonomy" id="134536"/>
    <lineage>
        <taxon>Bacteria</taxon>
        <taxon>Pseudomonadati</taxon>
        <taxon>Pseudomonadota</taxon>
        <taxon>Betaproteobacteria</taxon>
        <taxon>Burkholderiales</taxon>
        <taxon>Burkholderiaceae</taxon>
        <taxon>Paraburkholderia</taxon>
    </lineage>
</organism>
<reference evidence="11" key="1">
    <citation type="submission" date="2023-07" db="EMBL/GenBank/DDBJ databases">
        <title>Sorghum-associated microbial communities from plants grown in Nebraska, USA.</title>
        <authorList>
            <person name="Schachtman D."/>
        </authorList>
    </citation>
    <scope>NUCLEOTIDE SEQUENCE</scope>
    <source>
        <strain evidence="11">DS1061</strain>
    </source>
</reference>
<keyword evidence="5 9" id="KW-0276">Fatty acid metabolism</keyword>